<keyword evidence="2 4" id="KW-0863">Zinc-finger</keyword>
<evidence type="ECO:0000256" key="1">
    <source>
        <dbReference type="ARBA" id="ARBA00022723"/>
    </source>
</evidence>
<dbReference type="GO" id="GO:0043161">
    <property type="term" value="P:proteasome-mediated ubiquitin-dependent protein catabolic process"/>
    <property type="evidence" value="ECO:0007669"/>
    <property type="project" value="TreeGrafter"/>
</dbReference>
<evidence type="ECO:0000256" key="4">
    <source>
        <dbReference type="PROSITE-ProRule" id="PRU00455"/>
    </source>
</evidence>
<dbReference type="GO" id="GO:0061630">
    <property type="term" value="F:ubiquitin protein ligase activity"/>
    <property type="evidence" value="ECO:0007669"/>
    <property type="project" value="TreeGrafter"/>
</dbReference>
<dbReference type="PROSITE" id="PS51081">
    <property type="entry name" value="ZF_SIAH"/>
    <property type="match status" value="1"/>
</dbReference>
<gene>
    <name evidence="6" type="ORF">ILUMI_00664</name>
</gene>
<evidence type="ECO:0000259" key="5">
    <source>
        <dbReference type="PROSITE" id="PS51081"/>
    </source>
</evidence>
<reference evidence="6" key="1">
    <citation type="submission" date="2019-08" db="EMBL/GenBank/DDBJ databases">
        <title>The genome of the North American firefly Photinus pyralis.</title>
        <authorList>
            <consortium name="Photinus pyralis genome working group"/>
            <person name="Fallon T.R."/>
            <person name="Sander Lower S.E."/>
            <person name="Weng J.-K."/>
        </authorList>
    </citation>
    <scope>NUCLEOTIDE SEQUENCE</scope>
    <source>
        <strain evidence="6">TRF0915ILg1</strain>
        <tissue evidence="6">Whole body</tissue>
    </source>
</reference>
<dbReference type="InterPro" id="IPR013083">
    <property type="entry name" value="Znf_RING/FYVE/PHD"/>
</dbReference>
<feature type="domain" description="SIAH-type" evidence="5">
    <location>
        <begin position="56"/>
        <end position="114"/>
    </location>
</feature>
<dbReference type="GO" id="GO:0016567">
    <property type="term" value="P:protein ubiquitination"/>
    <property type="evidence" value="ECO:0007669"/>
    <property type="project" value="UniProtKB-UniPathway"/>
</dbReference>
<keyword evidence="3" id="KW-0862">Zinc</keyword>
<dbReference type="InterPro" id="IPR004162">
    <property type="entry name" value="SINA-like_animal"/>
</dbReference>
<feature type="non-terminal residue" evidence="6">
    <location>
        <position position="1"/>
    </location>
</feature>
<evidence type="ECO:0000313" key="6">
    <source>
        <dbReference type="EMBL" id="KAF2905498.1"/>
    </source>
</evidence>
<dbReference type="Proteomes" id="UP000801492">
    <property type="component" value="Unassembled WGS sequence"/>
</dbReference>
<protein>
    <recommendedName>
        <fullName evidence="5">SIAH-type domain-containing protein</fullName>
    </recommendedName>
</protein>
<sequence>ILDMNVHPELHCIKCKNLLSKSPIVFDNNGDNICGRCKKDDNIYLCNTYYEMLAHQFNFPCRYYKEGCYIKDLFNDIGLHEENCPYQLKRCPVKACLWSGTTAELIIHYDVVHPKLKMNNDCVKILGHAEGCNILTTHEFYFLIEWICQDSSLKVRINSLDFVKPQDDVEFVCCLMTSELNNHSKVSTCLELKKFVTLNLYDIQKTMLDASTTISVKITLPINLINRRLEELDKIKCPCCQLYMTPPILKCPENHITCLNCTGADYNFCVKCVEDELNFTRVKELEIITVSFIYTCKWKDCGARFTYKEIQAHEQNCCKRIFMCLHCYDWYSTLNELIPHDMVCPSKRYLWPMLLNTQVTAFGKDIGTFNYTLVAYKEIFHVTIQFTKENKVNMSVSNYGPFSCFDWYRYEADLEHIENKNFPFNKTFDINNKRYSEYSLSLFDDVMNNFDGLRFCKITIRIVLLDNSERNINIERSLRGFNF</sequence>
<dbReference type="GO" id="GO:0008270">
    <property type="term" value="F:zinc ion binding"/>
    <property type="evidence" value="ECO:0007669"/>
    <property type="project" value="UniProtKB-KW"/>
</dbReference>
<dbReference type="InterPro" id="IPR013010">
    <property type="entry name" value="Znf_SIAH"/>
</dbReference>
<organism evidence="6 7">
    <name type="scientific">Ignelater luminosus</name>
    <name type="common">Cucubano</name>
    <name type="synonym">Pyrophorus luminosus</name>
    <dbReference type="NCBI Taxonomy" id="2038154"/>
    <lineage>
        <taxon>Eukaryota</taxon>
        <taxon>Metazoa</taxon>
        <taxon>Ecdysozoa</taxon>
        <taxon>Arthropoda</taxon>
        <taxon>Hexapoda</taxon>
        <taxon>Insecta</taxon>
        <taxon>Pterygota</taxon>
        <taxon>Neoptera</taxon>
        <taxon>Endopterygota</taxon>
        <taxon>Coleoptera</taxon>
        <taxon>Polyphaga</taxon>
        <taxon>Elateriformia</taxon>
        <taxon>Elateroidea</taxon>
        <taxon>Elateridae</taxon>
        <taxon>Agrypninae</taxon>
        <taxon>Pyrophorini</taxon>
        <taxon>Ignelater</taxon>
    </lineage>
</organism>
<dbReference type="GO" id="GO:0031624">
    <property type="term" value="F:ubiquitin conjugating enzyme binding"/>
    <property type="evidence" value="ECO:0007669"/>
    <property type="project" value="TreeGrafter"/>
</dbReference>
<accession>A0A8K0DG04</accession>
<keyword evidence="1" id="KW-0479">Metal-binding</keyword>
<dbReference type="UniPathway" id="UPA00143"/>
<dbReference type="SUPFAM" id="SSF49599">
    <property type="entry name" value="TRAF domain-like"/>
    <property type="match status" value="1"/>
</dbReference>
<evidence type="ECO:0000256" key="3">
    <source>
        <dbReference type="ARBA" id="ARBA00022833"/>
    </source>
</evidence>
<dbReference type="AlphaFoldDB" id="A0A8K0DG04"/>
<dbReference type="PANTHER" id="PTHR45877:SF2">
    <property type="entry name" value="E3 UBIQUITIN-PROTEIN LIGASE SINA-RELATED"/>
    <property type="match status" value="1"/>
</dbReference>
<dbReference type="GO" id="GO:0005737">
    <property type="term" value="C:cytoplasm"/>
    <property type="evidence" value="ECO:0007669"/>
    <property type="project" value="TreeGrafter"/>
</dbReference>
<dbReference type="PANTHER" id="PTHR45877">
    <property type="entry name" value="E3 UBIQUITIN-PROTEIN LIGASE SIAH2"/>
    <property type="match status" value="1"/>
</dbReference>
<dbReference type="Pfam" id="PF21361">
    <property type="entry name" value="Sina_ZnF"/>
    <property type="match status" value="1"/>
</dbReference>
<evidence type="ECO:0000313" key="7">
    <source>
        <dbReference type="Proteomes" id="UP000801492"/>
    </source>
</evidence>
<evidence type="ECO:0000256" key="2">
    <source>
        <dbReference type="ARBA" id="ARBA00022771"/>
    </source>
</evidence>
<keyword evidence="7" id="KW-1185">Reference proteome</keyword>
<proteinExistence type="predicted"/>
<dbReference type="EMBL" id="VTPC01000518">
    <property type="protein sequence ID" value="KAF2905498.1"/>
    <property type="molecule type" value="Genomic_DNA"/>
</dbReference>
<name>A0A8K0DG04_IGNLU</name>
<dbReference type="Gene3D" id="3.30.40.10">
    <property type="entry name" value="Zinc/RING finger domain, C3HC4 (zinc finger)"/>
    <property type="match status" value="1"/>
</dbReference>
<dbReference type="OrthoDB" id="4788989at2759"/>
<comment type="caution">
    <text evidence="6">The sequence shown here is derived from an EMBL/GenBank/DDBJ whole genome shotgun (WGS) entry which is preliminary data.</text>
</comment>